<dbReference type="Proteomes" id="UP000594014">
    <property type="component" value="Chromosome"/>
</dbReference>
<name>A0ACD1AHG9_9FIRM</name>
<evidence type="ECO:0000313" key="1">
    <source>
        <dbReference type="EMBL" id="QOX65709.1"/>
    </source>
</evidence>
<accession>A0ACD1AHG9</accession>
<keyword evidence="2" id="KW-1185">Reference proteome</keyword>
<reference evidence="1" key="1">
    <citation type="submission" date="2019-08" db="EMBL/GenBank/DDBJ databases">
        <title>Genome sequence of Clostridiales bacterium MT110.</title>
        <authorList>
            <person name="Cao J."/>
        </authorList>
    </citation>
    <scope>NUCLEOTIDE SEQUENCE</scope>
    <source>
        <strain evidence="1">MT110</strain>
    </source>
</reference>
<organism evidence="1 2">
    <name type="scientific">Anoxybacterium hadale</name>
    <dbReference type="NCBI Taxonomy" id="3408580"/>
    <lineage>
        <taxon>Bacteria</taxon>
        <taxon>Bacillati</taxon>
        <taxon>Bacillota</taxon>
        <taxon>Clostridia</taxon>
        <taxon>Peptostreptococcales</taxon>
        <taxon>Anaerovoracaceae</taxon>
        <taxon>Anoxybacterium</taxon>
    </lineage>
</organism>
<gene>
    <name evidence="1" type="ORF">FRZ06_21345</name>
</gene>
<dbReference type="EMBL" id="CP042469">
    <property type="protein sequence ID" value="QOX65709.1"/>
    <property type="molecule type" value="Genomic_DNA"/>
</dbReference>
<sequence length="283" mass="32696">MENEEEQQFTIGELARLVGVTVRTLQYYDQENLLNSGFTESGKRIYTRDDVLKLQQILFLKSLGFSLEEINDKILKQGSSADFEKVFTRQREIILDQISNLSQIVDTLDLVISETKTGKEVGMDRLITIMKLMKEGNPYSFVVRYFNDDQLKNTANRLFDSPEKYELLSKELFTQLDRLYLEGADPAGDEGQDLAKRWWNMVNKFAAGDPDMLKTLISVGRDIGNWPVETKIMRQSIENFLEEALNIYLHNNGIQITDTLTEKHDVRQKKGEAENEAFQVFDK</sequence>
<evidence type="ECO:0000313" key="2">
    <source>
        <dbReference type="Proteomes" id="UP000594014"/>
    </source>
</evidence>
<protein>
    <submittedName>
        <fullName evidence="1">MerR family transcriptional regulator</fullName>
    </submittedName>
</protein>
<proteinExistence type="predicted"/>